<proteinExistence type="predicted"/>
<keyword evidence="2" id="KW-1185">Reference proteome</keyword>
<protein>
    <submittedName>
        <fullName evidence="1">Uncharacterized protein</fullName>
    </submittedName>
</protein>
<sequence>MNQDAETPRGLGGAFQEFSATGARPTVALVARPVTVATAGRLEFAARCPQCRNWHRHVSLGRKAAPCGARYLLEFKSRRGRRDGQ</sequence>
<organism evidence="1 2">
    <name type="scientific">Streptomyces camponoticapitis</name>
    <dbReference type="NCBI Taxonomy" id="1616125"/>
    <lineage>
        <taxon>Bacteria</taxon>
        <taxon>Bacillati</taxon>
        <taxon>Actinomycetota</taxon>
        <taxon>Actinomycetes</taxon>
        <taxon>Kitasatosporales</taxon>
        <taxon>Streptomycetaceae</taxon>
        <taxon>Streptomyces</taxon>
    </lineage>
</organism>
<evidence type="ECO:0000313" key="1">
    <source>
        <dbReference type="EMBL" id="GGK18291.1"/>
    </source>
</evidence>
<dbReference type="Proteomes" id="UP000660265">
    <property type="component" value="Unassembled WGS sequence"/>
</dbReference>
<dbReference type="EMBL" id="BMMV01000023">
    <property type="protein sequence ID" value="GGK18291.1"/>
    <property type="molecule type" value="Genomic_DNA"/>
</dbReference>
<evidence type="ECO:0000313" key="2">
    <source>
        <dbReference type="Proteomes" id="UP000660265"/>
    </source>
</evidence>
<accession>A0ABQ2EN63</accession>
<name>A0ABQ2EN63_9ACTN</name>
<reference evidence="2" key="1">
    <citation type="journal article" date="2019" name="Int. J. Syst. Evol. Microbiol.">
        <title>The Global Catalogue of Microorganisms (GCM) 10K type strain sequencing project: providing services to taxonomists for standard genome sequencing and annotation.</title>
        <authorList>
            <consortium name="The Broad Institute Genomics Platform"/>
            <consortium name="The Broad Institute Genome Sequencing Center for Infectious Disease"/>
            <person name="Wu L."/>
            <person name="Ma J."/>
        </authorList>
    </citation>
    <scope>NUCLEOTIDE SEQUENCE [LARGE SCALE GENOMIC DNA]</scope>
    <source>
        <strain evidence="2">CGMCC 4.7275</strain>
    </source>
</reference>
<comment type="caution">
    <text evidence="1">The sequence shown here is derived from an EMBL/GenBank/DDBJ whole genome shotgun (WGS) entry which is preliminary data.</text>
</comment>
<gene>
    <name evidence="1" type="ORF">GCM10011583_57730</name>
</gene>